<evidence type="ECO:0000313" key="2">
    <source>
        <dbReference type="Proteomes" id="UP000789920"/>
    </source>
</evidence>
<name>A0ACA9PZC0_9GLOM</name>
<evidence type="ECO:0000313" key="1">
    <source>
        <dbReference type="EMBL" id="CAG8731226.1"/>
    </source>
</evidence>
<feature type="non-terminal residue" evidence="1">
    <location>
        <position position="92"/>
    </location>
</feature>
<protein>
    <submittedName>
        <fullName evidence="1">19994_t:CDS:1</fullName>
    </submittedName>
</protein>
<reference evidence="1" key="1">
    <citation type="submission" date="2021-06" db="EMBL/GenBank/DDBJ databases">
        <authorList>
            <person name="Kallberg Y."/>
            <person name="Tangrot J."/>
            <person name="Rosling A."/>
        </authorList>
    </citation>
    <scope>NUCLEOTIDE SEQUENCE</scope>
    <source>
        <strain evidence="1">MA461A</strain>
    </source>
</reference>
<proteinExistence type="predicted"/>
<dbReference type="Proteomes" id="UP000789920">
    <property type="component" value="Unassembled WGS sequence"/>
</dbReference>
<keyword evidence="2" id="KW-1185">Reference proteome</keyword>
<comment type="caution">
    <text evidence="1">The sequence shown here is derived from an EMBL/GenBank/DDBJ whole genome shotgun (WGS) entry which is preliminary data.</text>
</comment>
<gene>
    <name evidence="1" type="ORF">RPERSI_LOCUS12180</name>
</gene>
<accession>A0ACA9PZC0</accession>
<sequence length="92" mass="10717">MVSPSERRLENLEYKKNFYVDGKKLFCEFCQHVVDHTKKSTLDTHLKSDKHKKNVSKAEKLKLTYQTTLDTTSISANERELINIALVNVFTK</sequence>
<dbReference type="EMBL" id="CAJVQC010025841">
    <property type="protein sequence ID" value="CAG8731226.1"/>
    <property type="molecule type" value="Genomic_DNA"/>
</dbReference>
<organism evidence="1 2">
    <name type="scientific">Racocetra persica</name>
    <dbReference type="NCBI Taxonomy" id="160502"/>
    <lineage>
        <taxon>Eukaryota</taxon>
        <taxon>Fungi</taxon>
        <taxon>Fungi incertae sedis</taxon>
        <taxon>Mucoromycota</taxon>
        <taxon>Glomeromycotina</taxon>
        <taxon>Glomeromycetes</taxon>
        <taxon>Diversisporales</taxon>
        <taxon>Gigasporaceae</taxon>
        <taxon>Racocetra</taxon>
    </lineage>
</organism>